<reference evidence="1 2" key="2">
    <citation type="submission" date="2018-11" db="EMBL/GenBank/DDBJ databases">
        <authorList>
            <consortium name="Pathogen Informatics"/>
        </authorList>
    </citation>
    <scope>NUCLEOTIDE SEQUENCE [LARGE SCALE GENOMIC DNA]</scope>
    <source>
        <strain evidence="1 2">MHpl1</strain>
    </source>
</reference>
<name>A0A0N4W441_HAEPC</name>
<protein>
    <submittedName>
        <fullName evidence="3">Secreted protein</fullName>
    </submittedName>
</protein>
<dbReference type="AlphaFoldDB" id="A0A0N4W441"/>
<accession>A0A0N4W441</accession>
<proteinExistence type="predicted"/>
<sequence>MFKAGSSSKKSGGSGPVDVGADESFILFFGGASFCTGDFSIARFALMASCCLSFSQDSLCFFPFT</sequence>
<evidence type="ECO:0000313" key="1">
    <source>
        <dbReference type="EMBL" id="VDO23654.1"/>
    </source>
</evidence>
<keyword evidence="2" id="KW-1185">Reference proteome</keyword>
<dbReference type="Proteomes" id="UP000268014">
    <property type="component" value="Unassembled WGS sequence"/>
</dbReference>
<gene>
    <name evidence="1" type="ORF">HPLM_LOCUS4623</name>
</gene>
<evidence type="ECO:0000313" key="2">
    <source>
        <dbReference type="Proteomes" id="UP000268014"/>
    </source>
</evidence>
<reference evidence="3" key="1">
    <citation type="submission" date="2017-02" db="UniProtKB">
        <authorList>
            <consortium name="WormBaseParasite"/>
        </authorList>
    </citation>
    <scope>IDENTIFICATION</scope>
</reference>
<evidence type="ECO:0000313" key="3">
    <source>
        <dbReference type="WBParaSite" id="HPLM_0000463101-mRNA-1"/>
    </source>
</evidence>
<dbReference type="EMBL" id="UZAF01016231">
    <property type="protein sequence ID" value="VDO23654.1"/>
    <property type="molecule type" value="Genomic_DNA"/>
</dbReference>
<organism evidence="3">
    <name type="scientific">Haemonchus placei</name>
    <name type="common">Barber's pole worm</name>
    <dbReference type="NCBI Taxonomy" id="6290"/>
    <lineage>
        <taxon>Eukaryota</taxon>
        <taxon>Metazoa</taxon>
        <taxon>Ecdysozoa</taxon>
        <taxon>Nematoda</taxon>
        <taxon>Chromadorea</taxon>
        <taxon>Rhabditida</taxon>
        <taxon>Rhabditina</taxon>
        <taxon>Rhabditomorpha</taxon>
        <taxon>Strongyloidea</taxon>
        <taxon>Trichostrongylidae</taxon>
        <taxon>Haemonchus</taxon>
    </lineage>
</organism>
<dbReference type="WBParaSite" id="HPLM_0000463101-mRNA-1">
    <property type="protein sequence ID" value="HPLM_0000463101-mRNA-1"/>
    <property type="gene ID" value="HPLM_0000463101"/>
</dbReference>